<dbReference type="EMBL" id="LT622864">
    <property type="protein sequence ID" value="SCW21650.1"/>
    <property type="molecule type" value="Genomic_DNA"/>
</dbReference>
<protein>
    <submittedName>
        <fullName evidence="1">Uncharacterized protein</fullName>
    </submittedName>
</protein>
<dbReference type="GeneID" id="29998638"/>
<geneLocation type="chloroplast" evidence="1"/>
<evidence type="ECO:0000313" key="1">
    <source>
        <dbReference type="EMBL" id="SCW21650.1"/>
    </source>
</evidence>
<dbReference type="RefSeq" id="YP_009313396.1">
    <property type="nucleotide sequence ID" value="NC_031656.1"/>
</dbReference>
<reference evidence="1" key="1">
    <citation type="submission" date="2016-10" db="EMBL/GenBank/DDBJ databases">
        <title>Chloroplast genomes as a tool to resolve red algal phylogenies: a case study in the Nemaliales.</title>
        <authorList>
            <person name="Costa J.F."/>
            <person name="Lin S.M."/>
            <person name="Macaya E.C."/>
            <person name="Fernandez-Garcia C."/>
            <person name="Verbruggen H."/>
        </authorList>
    </citation>
    <scope>NUCLEOTIDE SEQUENCE</scope>
    <source>
        <strain evidence="1">HV04060</strain>
    </source>
</reference>
<proteinExistence type="predicted"/>
<sequence length="168" mass="20184">MSQHYFIAHSFDIIIITLNALDIHALDEITLTSNELDLQEMFLLRANNYMRYQISYKKHTNYQYLKVIQVIDKVISKQHIQTNIIDILRDITQNHNNLKKCSKKTQNYIKRFIINYRKLLNPYLVGNLKYLNNRYIIEISLLNIYLLNQIYMYNSNLTFGILHTIHDK</sequence>
<gene>
    <name evidence="1" type="primary">ORF_6</name>
    <name evidence="1" type="ORF">HV04060_237</name>
</gene>
<keyword evidence="1" id="KW-0934">Plastid</keyword>
<organism evidence="1">
    <name type="scientific">Dichotomaria marginata</name>
    <dbReference type="NCBI Taxonomy" id="268567"/>
    <lineage>
        <taxon>Eukaryota</taxon>
        <taxon>Rhodophyta</taxon>
        <taxon>Florideophyceae</taxon>
        <taxon>Nemaliophycidae</taxon>
        <taxon>Nemaliales</taxon>
        <taxon>Galaxauraceae</taxon>
        <taxon>Dichotomaria</taxon>
    </lineage>
</organism>
<keyword evidence="1" id="KW-0150">Chloroplast</keyword>
<reference evidence="1" key="2">
    <citation type="submission" date="2016-10" db="EMBL/GenBank/DDBJ databases">
        <authorList>
            <person name="de Groot N.N."/>
        </authorList>
    </citation>
    <scope>NUCLEOTIDE SEQUENCE</scope>
    <source>
        <strain evidence="1">HV04060</strain>
    </source>
</reference>
<name>A0A1G4NSL8_9FLOR</name>
<accession>A0A1G4NSL8</accession>
<dbReference type="AlphaFoldDB" id="A0A1G4NSL8"/>